<keyword evidence="3" id="KW-1185">Reference proteome</keyword>
<evidence type="ECO:0000256" key="1">
    <source>
        <dbReference type="SAM" id="Phobius"/>
    </source>
</evidence>
<feature type="transmembrane region" description="Helical" evidence="1">
    <location>
        <begin position="314"/>
        <end position="337"/>
    </location>
</feature>
<dbReference type="EMBL" id="BSPK01000021">
    <property type="protein sequence ID" value="GLS63405.1"/>
    <property type="molecule type" value="Genomic_DNA"/>
</dbReference>
<keyword evidence="1" id="KW-1133">Transmembrane helix</keyword>
<accession>A0ABQ6DEY5</accession>
<organism evidence="2 3">
    <name type="scientific">Methylobacterium oxalidis</name>
    <dbReference type="NCBI Taxonomy" id="944322"/>
    <lineage>
        <taxon>Bacteria</taxon>
        <taxon>Pseudomonadati</taxon>
        <taxon>Pseudomonadota</taxon>
        <taxon>Alphaproteobacteria</taxon>
        <taxon>Hyphomicrobiales</taxon>
        <taxon>Methylobacteriaceae</taxon>
        <taxon>Methylobacterium</taxon>
    </lineage>
</organism>
<proteinExistence type="predicted"/>
<sequence>MAVPPPLEPPSTVVSTRESMFETSAALTVTSPPDAVTLPRVIVAVVLPSTTLAAIEPATPNLLGAADACAWVVRSRAFWAVSVTPAVAVATESVRAAVMSRSTVLMAEPRPIATAPWLTTVESTCWSSVVISVGSAMARATVASIAVTVMPPAVAERRAFSAVATVEPVRSVRAWIARASISVLLVATARSEAPVTDAPRRATRTVSLAAMSAAPALIGAASEPSSSPSPAIAFVGFTGSSGASVAAPIFTSRAPLLAACRATPPSAAITAGSEASGAVPGSMPLAATPTSTLVVRVTVWLPVSAKRLRMSLRIGMLAPSAATSFVVTLVVSVAASWTARAGSVPGSADVPACVRRAALSTVTWVVFVTAVSAFLITPSTASSAGVKTSDRLVSPLTMPLSASPVRFAVSWKLSAPGRTRPIALTSTVARVVAASLIVPPLTAPVAPTAMTEVLVCVGVMLLSCEESEERRMTLSTTSVVRAASPAATTLPSRVMRAAPVAVTDSVCVLIGAVSESVILLRTAIVTAAPLMTAPWLIVTPMRASAVAARSSPLVTSTGLTVASVERVTAPLARIVLPCARTRLLSPAPPWKVTPISPACARRSADRAMRSLPVPPSKVMATLPDATVRSVSRTRASLPAPPVRPKLVPGGRVARWSVSLPEPRSTPKFVVGAVKARLAKAAVDAFAVRSRL</sequence>
<comment type="caution">
    <text evidence="2">The sequence shown here is derived from an EMBL/GenBank/DDBJ whole genome shotgun (WGS) entry which is preliminary data.</text>
</comment>
<protein>
    <submittedName>
        <fullName evidence="2">Uncharacterized protein</fullName>
    </submittedName>
</protein>
<evidence type="ECO:0000313" key="2">
    <source>
        <dbReference type="EMBL" id="GLS63405.1"/>
    </source>
</evidence>
<name>A0ABQ6DEY5_9HYPH</name>
<keyword evidence="1" id="KW-0812">Transmembrane</keyword>
<gene>
    <name evidence="2" type="ORF">GCM10007888_17860</name>
</gene>
<keyword evidence="1" id="KW-0472">Membrane</keyword>
<dbReference type="Proteomes" id="UP001156856">
    <property type="component" value="Unassembled WGS sequence"/>
</dbReference>
<evidence type="ECO:0000313" key="3">
    <source>
        <dbReference type="Proteomes" id="UP001156856"/>
    </source>
</evidence>
<feature type="transmembrane region" description="Helical" evidence="1">
    <location>
        <begin position="357"/>
        <end position="377"/>
    </location>
</feature>
<reference evidence="3" key="1">
    <citation type="journal article" date="2019" name="Int. J. Syst. Evol. Microbiol.">
        <title>The Global Catalogue of Microorganisms (GCM) 10K type strain sequencing project: providing services to taxonomists for standard genome sequencing and annotation.</title>
        <authorList>
            <consortium name="The Broad Institute Genomics Platform"/>
            <consortium name="The Broad Institute Genome Sequencing Center for Infectious Disease"/>
            <person name="Wu L."/>
            <person name="Ma J."/>
        </authorList>
    </citation>
    <scope>NUCLEOTIDE SEQUENCE [LARGE SCALE GENOMIC DNA]</scope>
    <source>
        <strain evidence="3">NBRC 107715</strain>
    </source>
</reference>